<organism evidence="1 2">
    <name type="scientific">Sphaerodactylus townsendi</name>
    <dbReference type="NCBI Taxonomy" id="933632"/>
    <lineage>
        <taxon>Eukaryota</taxon>
        <taxon>Metazoa</taxon>
        <taxon>Chordata</taxon>
        <taxon>Craniata</taxon>
        <taxon>Vertebrata</taxon>
        <taxon>Euteleostomi</taxon>
        <taxon>Lepidosauria</taxon>
        <taxon>Squamata</taxon>
        <taxon>Bifurcata</taxon>
        <taxon>Gekkota</taxon>
        <taxon>Sphaerodactylidae</taxon>
        <taxon>Sphaerodactylus</taxon>
    </lineage>
</organism>
<proteinExistence type="predicted"/>
<reference evidence="1" key="1">
    <citation type="submission" date="2021-08" db="EMBL/GenBank/DDBJ databases">
        <title>The first chromosome-level gecko genome reveals the dynamic sex chromosomes of Neotropical dwarf geckos (Sphaerodactylidae: Sphaerodactylus).</title>
        <authorList>
            <person name="Pinto B.J."/>
            <person name="Keating S.E."/>
            <person name="Gamble T."/>
        </authorList>
    </citation>
    <scope>NUCLEOTIDE SEQUENCE</scope>
    <source>
        <strain evidence="1">TG3544</strain>
    </source>
</reference>
<evidence type="ECO:0000313" key="2">
    <source>
        <dbReference type="Proteomes" id="UP000827872"/>
    </source>
</evidence>
<comment type="caution">
    <text evidence="1">The sequence shown here is derived from an EMBL/GenBank/DDBJ whole genome shotgun (WGS) entry which is preliminary data.</text>
</comment>
<accession>A0ACB8EHK8</accession>
<dbReference type="Proteomes" id="UP000827872">
    <property type="component" value="Linkage Group LG03"/>
</dbReference>
<keyword evidence="2" id="KW-1185">Reference proteome</keyword>
<sequence length="101" mass="10916">MVMVKSQWGRPGEASVFPPTVEGEAGPARWLVCYLLFTVRVKKLRAVSFCTLVGTGVGEEAAALLARSVAPLPARAFPTCLAEELWSWAEGAAAFAFHFLF</sequence>
<dbReference type="EMBL" id="CM037616">
    <property type="protein sequence ID" value="KAH7992097.1"/>
    <property type="molecule type" value="Genomic_DNA"/>
</dbReference>
<name>A0ACB8EHK8_9SAUR</name>
<protein>
    <submittedName>
        <fullName evidence="1">Uncharacterized protein</fullName>
    </submittedName>
</protein>
<gene>
    <name evidence="1" type="ORF">K3G42_019335</name>
</gene>
<evidence type="ECO:0000313" key="1">
    <source>
        <dbReference type="EMBL" id="KAH7992097.1"/>
    </source>
</evidence>